<dbReference type="EMBL" id="CP090895">
    <property type="protein sequence ID" value="ULT92164.1"/>
    <property type="molecule type" value="Genomic_DNA"/>
</dbReference>
<dbReference type="AlphaFoldDB" id="A0AAE9A6A9"/>
<reference evidence="1 2" key="1">
    <citation type="submission" date="2022-02" db="EMBL/GenBank/DDBJ databases">
        <title>Chromosome-level reference genomes for two strains of Caenorhabditis briggsae: an improved platform for comparative genomics.</title>
        <authorList>
            <person name="Stevens L."/>
            <person name="Andersen E.C."/>
        </authorList>
    </citation>
    <scope>NUCLEOTIDE SEQUENCE [LARGE SCALE GENOMIC DNA]</scope>
    <source>
        <strain evidence="1">QX1410_ONT</strain>
        <tissue evidence="1">Whole-organism</tissue>
    </source>
</reference>
<dbReference type="Proteomes" id="UP000827892">
    <property type="component" value="Chromosome V"/>
</dbReference>
<evidence type="ECO:0000313" key="2">
    <source>
        <dbReference type="Proteomes" id="UP000827892"/>
    </source>
</evidence>
<evidence type="ECO:0000313" key="1">
    <source>
        <dbReference type="EMBL" id="ULT92164.1"/>
    </source>
</evidence>
<accession>A0AAE9A6A9</accession>
<name>A0AAE9A6A9_CAEBR</name>
<gene>
    <name evidence="1" type="ORF">L3Y34_009713</name>
</gene>
<proteinExistence type="predicted"/>
<organism evidence="1 2">
    <name type="scientific">Caenorhabditis briggsae</name>
    <dbReference type="NCBI Taxonomy" id="6238"/>
    <lineage>
        <taxon>Eukaryota</taxon>
        <taxon>Metazoa</taxon>
        <taxon>Ecdysozoa</taxon>
        <taxon>Nematoda</taxon>
        <taxon>Chromadorea</taxon>
        <taxon>Rhabditida</taxon>
        <taxon>Rhabditina</taxon>
        <taxon>Rhabditomorpha</taxon>
        <taxon>Rhabditoidea</taxon>
        <taxon>Rhabditidae</taxon>
        <taxon>Peloderinae</taxon>
        <taxon>Caenorhabditis</taxon>
    </lineage>
</organism>
<sequence>MADPKQYAKNGICRFENFPERLNNPTEINMGTTIRESFHIQWYMGLKRVPDQEGDHFRVYIRSVCAKDKARISIYVLINFLKRFGKRRSRGKHTIEANVKVFTRKRIKISDVLDNPYEWLKDGALEIEYGVHLEAFHSENGIWNFNFRDKPFNRRDFSVRVIMRSGTDYERELYCNNALLQFHSQFLSSKFSVDDPIFSNRVLPLNSDFNIDYTEIALQIAHGVRMSFYVFDCCKIVEIAEKLKLRNVSRYCERRMIECEDERSFCYIEYSDDMFWELAIEYDLNHLLAHMLKQNDWMKRIRYRDIELMSRNSMMLIIAKFMEDSV</sequence>
<protein>
    <submittedName>
        <fullName evidence="1">Uncharacterized protein</fullName>
    </submittedName>
</protein>